<name>A0AAV8YAW3_9CUCU</name>
<evidence type="ECO:0000313" key="2">
    <source>
        <dbReference type="Proteomes" id="UP001162162"/>
    </source>
</evidence>
<dbReference type="AlphaFoldDB" id="A0AAV8YAW3"/>
<organism evidence="1 2">
    <name type="scientific">Aromia moschata</name>
    <dbReference type="NCBI Taxonomy" id="1265417"/>
    <lineage>
        <taxon>Eukaryota</taxon>
        <taxon>Metazoa</taxon>
        <taxon>Ecdysozoa</taxon>
        <taxon>Arthropoda</taxon>
        <taxon>Hexapoda</taxon>
        <taxon>Insecta</taxon>
        <taxon>Pterygota</taxon>
        <taxon>Neoptera</taxon>
        <taxon>Endopterygota</taxon>
        <taxon>Coleoptera</taxon>
        <taxon>Polyphaga</taxon>
        <taxon>Cucujiformia</taxon>
        <taxon>Chrysomeloidea</taxon>
        <taxon>Cerambycidae</taxon>
        <taxon>Cerambycinae</taxon>
        <taxon>Callichromatini</taxon>
        <taxon>Aromia</taxon>
    </lineage>
</organism>
<dbReference type="Proteomes" id="UP001162162">
    <property type="component" value="Unassembled WGS sequence"/>
</dbReference>
<evidence type="ECO:0000313" key="1">
    <source>
        <dbReference type="EMBL" id="KAJ8947973.1"/>
    </source>
</evidence>
<gene>
    <name evidence="1" type="ORF">NQ318_021072</name>
</gene>
<reference evidence="1" key="1">
    <citation type="journal article" date="2023" name="Insect Mol. Biol.">
        <title>Genome sequencing provides insights into the evolution of gene families encoding plant cell wall-degrading enzymes in longhorned beetles.</title>
        <authorList>
            <person name="Shin N.R."/>
            <person name="Okamura Y."/>
            <person name="Kirsch R."/>
            <person name="Pauchet Y."/>
        </authorList>
    </citation>
    <scope>NUCLEOTIDE SEQUENCE</scope>
    <source>
        <strain evidence="1">AMC_N1</strain>
    </source>
</reference>
<proteinExistence type="predicted"/>
<comment type="caution">
    <text evidence="1">The sequence shown here is derived from an EMBL/GenBank/DDBJ whole genome shotgun (WGS) entry which is preliminary data.</text>
</comment>
<sequence>MVSTDTVIPTREEQANLLTNVEEVFEQIKLLTKDEARSTDISVIRDVGLLSERAGYTLKLLEEVAQLRLSSGSNSVCMLDARPIIARLTAEGRDALGGCLQRGGEDVKVASERVANLTDAALERGQQLLDALRACSRRPGLGVISCYRGIIATDVVPVKRILLGAVEAHKTAHHAAIGARNTANECVDNTVRKYRDLMEEEVRKALRCVS</sequence>
<accession>A0AAV8YAW3</accession>
<dbReference type="EMBL" id="JAPWTK010000147">
    <property type="protein sequence ID" value="KAJ8947973.1"/>
    <property type="molecule type" value="Genomic_DNA"/>
</dbReference>
<keyword evidence="2" id="KW-1185">Reference proteome</keyword>
<protein>
    <submittedName>
        <fullName evidence="1">Uncharacterized protein</fullName>
    </submittedName>
</protein>